<evidence type="ECO:0000313" key="2">
    <source>
        <dbReference type="EMBL" id="CAD6218064.1"/>
    </source>
</evidence>
<comment type="caution">
    <text evidence="2">The sequence shown here is derived from an EMBL/GenBank/DDBJ whole genome shotgun (WGS) entry which is preliminary data.</text>
</comment>
<dbReference type="EMBL" id="CAJGYO010000003">
    <property type="protein sequence ID" value="CAD6218064.1"/>
    <property type="molecule type" value="Genomic_DNA"/>
</dbReference>
<proteinExistence type="inferred from homology"/>
<dbReference type="PANTHER" id="PTHR28573:SF1">
    <property type="entry name" value="SPINDLE AND KINETOCHORE-ASSOCIATED PROTEIN 1"/>
    <property type="match status" value="1"/>
</dbReference>
<dbReference type="PANTHER" id="PTHR28573">
    <property type="entry name" value="SPINDLE AND KINETOCHORE-ASSOCIATED PROTEIN 1"/>
    <property type="match status" value="1"/>
</dbReference>
<comment type="similarity">
    <text evidence="1">Belongs to the SKA1 family.</text>
</comment>
<dbReference type="GO" id="GO:0005876">
    <property type="term" value="C:spindle microtubule"/>
    <property type="evidence" value="ECO:0007669"/>
    <property type="project" value="TreeGrafter"/>
</dbReference>
<dbReference type="AlphaFoldDB" id="A0A811N8K4"/>
<dbReference type="GO" id="GO:0031110">
    <property type="term" value="P:regulation of microtubule polymerization or depolymerization"/>
    <property type="evidence" value="ECO:0007669"/>
    <property type="project" value="TreeGrafter"/>
</dbReference>
<dbReference type="GO" id="GO:0008017">
    <property type="term" value="F:microtubule binding"/>
    <property type="evidence" value="ECO:0007669"/>
    <property type="project" value="InterPro"/>
</dbReference>
<keyword evidence="3" id="KW-1185">Reference proteome</keyword>
<dbReference type="GO" id="GO:0007059">
    <property type="term" value="P:chromosome segregation"/>
    <property type="evidence" value="ECO:0007669"/>
    <property type="project" value="InterPro"/>
</dbReference>
<name>A0A811N8K4_9POAL</name>
<dbReference type="GO" id="GO:0000278">
    <property type="term" value="P:mitotic cell cycle"/>
    <property type="evidence" value="ECO:0007669"/>
    <property type="project" value="TreeGrafter"/>
</dbReference>
<evidence type="ECO:0008006" key="4">
    <source>
        <dbReference type="Google" id="ProtNLM"/>
    </source>
</evidence>
<dbReference type="InterPro" id="IPR042031">
    <property type="entry name" value="SKA1_MBD_sf"/>
</dbReference>
<dbReference type="Gene3D" id="1.10.10.1890">
    <property type="entry name" value="Ska1 microtubule binding domain-like"/>
    <property type="match status" value="1"/>
</dbReference>
<sequence>MDADDGSRATPPLDAAAAAFKSQVMELQDLVLARSMFPATALPELANVDALVTAMESQVETIRRRLQEELDAIPKAKKLVQRSLKEEEKLQHILANLPSGMRKDAFATQLEQSSSRMLPRFDSSFTEANECDVKIKDEPVAAPRKGRAPAPRWYISSEELDSLSSYMRGRLTLEKVNIAINEVASYAEANAHLVTCPKKKLSEDTWDKALII</sequence>
<dbReference type="GO" id="GO:0000940">
    <property type="term" value="C:outer kinetochore"/>
    <property type="evidence" value="ECO:0007669"/>
    <property type="project" value="TreeGrafter"/>
</dbReference>
<protein>
    <recommendedName>
        <fullName evidence="4">Spindle and kinetochore-associated protein 1 homolog</fullName>
    </recommendedName>
</protein>
<dbReference type="InterPro" id="IPR009829">
    <property type="entry name" value="SKA1"/>
</dbReference>
<organism evidence="2 3">
    <name type="scientific">Miscanthus lutarioriparius</name>
    <dbReference type="NCBI Taxonomy" id="422564"/>
    <lineage>
        <taxon>Eukaryota</taxon>
        <taxon>Viridiplantae</taxon>
        <taxon>Streptophyta</taxon>
        <taxon>Embryophyta</taxon>
        <taxon>Tracheophyta</taxon>
        <taxon>Spermatophyta</taxon>
        <taxon>Magnoliopsida</taxon>
        <taxon>Liliopsida</taxon>
        <taxon>Poales</taxon>
        <taxon>Poaceae</taxon>
        <taxon>PACMAD clade</taxon>
        <taxon>Panicoideae</taxon>
        <taxon>Andropogonodae</taxon>
        <taxon>Andropogoneae</taxon>
        <taxon>Saccharinae</taxon>
        <taxon>Miscanthus</taxon>
    </lineage>
</organism>
<evidence type="ECO:0000313" key="3">
    <source>
        <dbReference type="Proteomes" id="UP000604825"/>
    </source>
</evidence>
<dbReference type="OrthoDB" id="5962at2759"/>
<gene>
    <name evidence="2" type="ORF">NCGR_LOCUS11991</name>
</gene>
<dbReference type="Proteomes" id="UP000604825">
    <property type="component" value="Unassembled WGS sequence"/>
</dbReference>
<accession>A0A811N8K4</accession>
<dbReference type="Pfam" id="PF07160">
    <property type="entry name" value="SKA1"/>
    <property type="match status" value="1"/>
</dbReference>
<dbReference type="GO" id="GO:0072686">
    <property type="term" value="C:mitotic spindle"/>
    <property type="evidence" value="ECO:0007669"/>
    <property type="project" value="TreeGrafter"/>
</dbReference>
<dbReference type="GO" id="GO:0051301">
    <property type="term" value="P:cell division"/>
    <property type="evidence" value="ECO:0007669"/>
    <property type="project" value="InterPro"/>
</dbReference>
<evidence type="ECO:0000256" key="1">
    <source>
        <dbReference type="ARBA" id="ARBA00006836"/>
    </source>
</evidence>
<reference evidence="2" key="1">
    <citation type="submission" date="2020-10" db="EMBL/GenBank/DDBJ databases">
        <authorList>
            <person name="Han B."/>
            <person name="Lu T."/>
            <person name="Zhao Q."/>
            <person name="Huang X."/>
            <person name="Zhao Y."/>
        </authorList>
    </citation>
    <scope>NUCLEOTIDE SEQUENCE</scope>
</reference>